<proteinExistence type="predicted"/>
<dbReference type="GO" id="GO:0046872">
    <property type="term" value="F:metal ion binding"/>
    <property type="evidence" value="ECO:0007669"/>
    <property type="project" value="InterPro"/>
</dbReference>
<protein>
    <submittedName>
        <fullName evidence="1">Tryptophan 2-3-dioxygenase</fullName>
        <ecNumber evidence="1">1.13.11.11</ecNumber>
    </submittedName>
</protein>
<dbReference type="GO" id="GO:0019442">
    <property type="term" value="P:L-tryptophan catabolic process to acetyl-CoA"/>
    <property type="evidence" value="ECO:0007669"/>
    <property type="project" value="TreeGrafter"/>
</dbReference>
<keyword evidence="2" id="KW-1185">Reference proteome</keyword>
<accession>A0A3M7PJV2</accession>
<dbReference type="GO" id="GO:0004833">
    <property type="term" value="F:L-tryptophan 2,3-dioxygenase activity"/>
    <property type="evidence" value="ECO:0007669"/>
    <property type="project" value="UniProtKB-EC"/>
</dbReference>
<evidence type="ECO:0000313" key="1">
    <source>
        <dbReference type="EMBL" id="RMZ98957.1"/>
    </source>
</evidence>
<name>A0A3M7PJV2_BRAPC</name>
<dbReference type="GO" id="GO:0019441">
    <property type="term" value="P:L-tryptophan catabolic process to kynurenine"/>
    <property type="evidence" value="ECO:0007669"/>
    <property type="project" value="InterPro"/>
</dbReference>
<dbReference type="AlphaFoldDB" id="A0A3M7PJV2"/>
<dbReference type="GO" id="GO:0020037">
    <property type="term" value="F:heme binding"/>
    <property type="evidence" value="ECO:0007669"/>
    <property type="project" value="InterPro"/>
</dbReference>
<keyword evidence="1" id="KW-0560">Oxidoreductase</keyword>
<dbReference type="InterPro" id="IPR037217">
    <property type="entry name" value="Trp/Indoleamine_2_3_dOase-like"/>
</dbReference>
<dbReference type="Proteomes" id="UP000276133">
    <property type="component" value="Unassembled WGS sequence"/>
</dbReference>
<dbReference type="OrthoDB" id="447477at2759"/>
<dbReference type="InterPro" id="IPR004981">
    <property type="entry name" value="Trp_2_3_dOase"/>
</dbReference>
<evidence type="ECO:0000313" key="2">
    <source>
        <dbReference type="Proteomes" id="UP000276133"/>
    </source>
</evidence>
<dbReference type="EMBL" id="REGN01010477">
    <property type="protein sequence ID" value="RMZ98957.1"/>
    <property type="molecule type" value="Genomic_DNA"/>
</dbReference>
<dbReference type="STRING" id="10195.A0A3M7PJV2"/>
<comment type="caution">
    <text evidence="1">The sequence shown here is derived from an EMBL/GenBank/DDBJ whole genome shotgun (WGS) entry which is preliminary data.</text>
</comment>
<organism evidence="1 2">
    <name type="scientific">Brachionus plicatilis</name>
    <name type="common">Marine rotifer</name>
    <name type="synonym">Brachionus muelleri</name>
    <dbReference type="NCBI Taxonomy" id="10195"/>
    <lineage>
        <taxon>Eukaryota</taxon>
        <taxon>Metazoa</taxon>
        <taxon>Spiralia</taxon>
        <taxon>Gnathifera</taxon>
        <taxon>Rotifera</taxon>
        <taxon>Eurotatoria</taxon>
        <taxon>Monogononta</taxon>
        <taxon>Pseudotrocha</taxon>
        <taxon>Ploima</taxon>
        <taxon>Brachionidae</taxon>
        <taxon>Brachionus</taxon>
    </lineage>
</organism>
<dbReference type="PANTHER" id="PTHR10138">
    <property type="entry name" value="TRYPTOPHAN 2,3-DIOXYGENASE"/>
    <property type="match status" value="1"/>
</dbReference>
<reference evidence="1 2" key="1">
    <citation type="journal article" date="2018" name="Sci. Rep.">
        <title>Genomic signatures of local adaptation to the degree of environmental predictability in rotifers.</title>
        <authorList>
            <person name="Franch-Gras L."/>
            <person name="Hahn C."/>
            <person name="Garcia-Roger E.M."/>
            <person name="Carmona M.J."/>
            <person name="Serra M."/>
            <person name="Gomez A."/>
        </authorList>
    </citation>
    <scope>NUCLEOTIDE SEQUENCE [LARGE SCALE GENOMIC DNA]</scope>
    <source>
        <strain evidence="1">HYR1</strain>
    </source>
</reference>
<sequence length="179" mass="20656">MTDEESISILNKLVPKPLDLAEMLRNCPSNESVEKKSSMSKPSGCPFMNGSVPPKPMRSNSVNKKFPEWQTSISVASEPVVYNDYLQLDKILNAQFPESTKYGHPAHDEHLFIIVHQTYELWFKQIMFELDSIRDLLAKPVVDERRLLVIVQRLQRINLIWKLLNDQITVLETMAPTDF</sequence>
<dbReference type="Gene3D" id="1.20.58.480">
    <property type="match status" value="1"/>
</dbReference>
<keyword evidence="1" id="KW-0223">Dioxygenase</keyword>
<gene>
    <name evidence="1" type="ORF">BpHYR1_045915</name>
</gene>
<dbReference type="SUPFAM" id="SSF140959">
    <property type="entry name" value="Indolic compounds 2,3-dioxygenase-like"/>
    <property type="match status" value="1"/>
</dbReference>
<dbReference type="EC" id="1.13.11.11" evidence="1"/>
<dbReference type="PANTHER" id="PTHR10138:SF0">
    <property type="entry name" value="TRYPTOPHAN 2,3-DIOXYGENASE"/>
    <property type="match status" value="1"/>
</dbReference>
<feature type="non-terminal residue" evidence="1">
    <location>
        <position position="179"/>
    </location>
</feature>
<dbReference type="Pfam" id="PF03301">
    <property type="entry name" value="Trp_dioxygenase"/>
    <property type="match status" value="1"/>
</dbReference>